<name>A0A8H3X458_GIGMA</name>
<dbReference type="GO" id="GO:0000049">
    <property type="term" value="F:tRNA binding"/>
    <property type="evidence" value="ECO:0007669"/>
    <property type="project" value="InterPro"/>
</dbReference>
<accession>A0A8H3X458</accession>
<dbReference type="GO" id="GO:0042781">
    <property type="term" value="F:3'-tRNA processing endoribonuclease activity"/>
    <property type="evidence" value="ECO:0007669"/>
    <property type="project" value="TreeGrafter"/>
</dbReference>
<proteinExistence type="predicted"/>
<dbReference type="AlphaFoldDB" id="A0A8H3X458"/>
<dbReference type="Proteomes" id="UP000439903">
    <property type="component" value="Unassembled WGS sequence"/>
</dbReference>
<dbReference type="PROSITE" id="PS00648">
    <property type="entry name" value="RIBONUCLEASE_P"/>
    <property type="match status" value="1"/>
</dbReference>
<dbReference type="InterPro" id="IPR020568">
    <property type="entry name" value="Ribosomal_Su5_D2-typ_SF"/>
</dbReference>
<keyword evidence="3" id="KW-0540">Nuclease</keyword>
<sequence length="188" mass="21946">MLNFSIRQRITTVAVLIFNQNNKRWLVSKGKKPTESKETKGVTKPPKPVPYLLLKDTHSIDDDTLRGIMTNRTFPRIRNDLFTLIVRPWRENDTYYTKKSREIITTYRLQTVVSKKLVSKLATVRNRIKRRIREAARYALPSVGRVRHDYLFLAGLNVYNVSWKELCVAVENAVGNPKLYKTGNRPDR</sequence>
<evidence type="ECO:0000256" key="6">
    <source>
        <dbReference type="ARBA" id="ARBA00022884"/>
    </source>
</evidence>
<dbReference type="GO" id="GO:0030677">
    <property type="term" value="C:ribonuclease P complex"/>
    <property type="evidence" value="ECO:0007669"/>
    <property type="project" value="TreeGrafter"/>
</dbReference>
<dbReference type="PANTHER" id="PTHR33992">
    <property type="entry name" value="RIBONUCLEASE P PROTEIN COMPONENT"/>
    <property type="match status" value="1"/>
</dbReference>
<comment type="function">
    <text evidence="1">RNaseP catalyzes the removal of the 5'-leader sequence from pre-tRNA to produce the mature 5'-terminus. It can also cleave other RNA substrates such as 4.5S RNA. The protein component plays an auxiliary but essential role in vivo by binding to the 5'-leader sequence and broadening the substrate specificity of the ribozyme.</text>
</comment>
<organism evidence="7 8">
    <name type="scientific">Gigaspora margarita</name>
    <dbReference type="NCBI Taxonomy" id="4874"/>
    <lineage>
        <taxon>Eukaryota</taxon>
        <taxon>Fungi</taxon>
        <taxon>Fungi incertae sedis</taxon>
        <taxon>Mucoromycota</taxon>
        <taxon>Glomeromycotina</taxon>
        <taxon>Glomeromycetes</taxon>
        <taxon>Diversisporales</taxon>
        <taxon>Gigasporaceae</taxon>
        <taxon>Gigaspora</taxon>
    </lineage>
</organism>
<comment type="caution">
    <text evidence="7">The sequence shown here is derived from an EMBL/GenBank/DDBJ whole genome shotgun (WGS) entry which is preliminary data.</text>
</comment>
<evidence type="ECO:0000313" key="8">
    <source>
        <dbReference type="Proteomes" id="UP000439903"/>
    </source>
</evidence>
<dbReference type="GO" id="GO:0004526">
    <property type="term" value="F:ribonuclease P activity"/>
    <property type="evidence" value="ECO:0007669"/>
    <property type="project" value="InterPro"/>
</dbReference>
<dbReference type="PANTHER" id="PTHR33992:SF1">
    <property type="entry name" value="RIBONUCLEASE P PROTEIN COMPONENT"/>
    <property type="match status" value="1"/>
</dbReference>
<gene>
    <name evidence="7" type="ORF">F8M41_009361</name>
</gene>
<dbReference type="SUPFAM" id="SSF54211">
    <property type="entry name" value="Ribosomal protein S5 domain 2-like"/>
    <property type="match status" value="1"/>
</dbReference>
<evidence type="ECO:0000256" key="5">
    <source>
        <dbReference type="ARBA" id="ARBA00022801"/>
    </source>
</evidence>
<evidence type="ECO:0000313" key="7">
    <source>
        <dbReference type="EMBL" id="KAF0403424.1"/>
    </source>
</evidence>
<dbReference type="InterPro" id="IPR014721">
    <property type="entry name" value="Ribsml_uS5_D2-typ_fold_subgr"/>
</dbReference>
<keyword evidence="8" id="KW-1185">Reference proteome</keyword>
<dbReference type="OrthoDB" id="2383663at2759"/>
<evidence type="ECO:0000256" key="3">
    <source>
        <dbReference type="ARBA" id="ARBA00022722"/>
    </source>
</evidence>
<dbReference type="EMBL" id="WTPW01002001">
    <property type="protein sequence ID" value="KAF0403424.1"/>
    <property type="molecule type" value="Genomic_DNA"/>
</dbReference>
<keyword evidence="5" id="KW-0378">Hydrolase</keyword>
<dbReference type="Gene3D" id="3.30.230.10">
    <property type="match status" value="1"/>
</dbReference>
<evidence type="ECO:0000256" key="2">
    <source>
        <dbReference type="ARBA" id="ARBA00022694"/>
    </source>
</evidence>
<keyword evidence="2" id="KW-0819">tRNA processing</keyword>
<evidence type="ECO:0000256" key="4">
    <source>
        <dbReference type="ARBA" id="ARBA00022759"/>
    </source>
</evidence>
<dbReference type="InterPro" id="IPR000100">
    <property type="entry name" value="RNase_P"/>
</dbReference>
<reference evidence="7 8" key="1">
    <citation type="journal article" date="2019" name="Environ. Microbiol.">
        <title>At the nexus of three kingdoms: the genome of the mycorrhizal fungus Gigaspora margarita provides insights into plant, endobacterial and fungal interactions.</title>
        <authorList>
            <person name="Venice F."/>
            <person name="Ghignone S."/>
            <person name="Salvioli di Fossalunga A."/>
            <person name="Amselem J."/>
            <person name="Novero M."/>
            <person name="Xianan X."/>
            <person name="Sedzielewska Toro K."/>
            <person name="Morin E."/>
            <person name="Lipzen A."/>
            <person name="Grigoriev I.V."/>
            <person name="Henrissat B."/>
            <person name="Martin F.M."/>
            <person name="Bonfante P."/>
        </authorList>
    </citation>
    <scope>NUCLEOTIDE SEQUENCE [LARGE SCALE GENOMIC DNA]</scope>
    <source>
        <strain evidence="7 8">BEG34</strain>
    </source>
</reference>
<evidence type="ECO:0000256" key="1">
    <source>
        <dbReference type="ARBA" id="ARBA00002663"/>
    </source>
</evidence>
<keyword evidence="4" id="KW-0255">Endonuclease</keyword>
<protein>
    <submittedName>
        <fullName evidence="7">Ribonuclease p protein component</fullName>
    </submittedName>
</protein>
<dbReference type="Pfam" id="PF00825">
    <property type="entry name" value="Ribonuclease_P"/>
    <property type="match status" value="1"/>
</dbReference>
<keyword evidence="6" id="KW-0694">RNA-binding</keyword>
<dbReference type="InterPro" id="IPR020539">
    <property type="entry name" value="RNase_P_CS"/>
</dbReference>